<gene>
    <name evidence="7" type="ORF">LEMA_P110810.1</name>
</gene>
<dbReference type="RefSeq" id="XP_003839641.1">
    <property type="nucleotide sequence ID" value="XM_003839593.1"/>
</dbReference>
<evidence type="ECO:0000313" key="7">
    <source>
        <dbReference type="EMBL" id="CBX96162.1"/>
    </source>
</evidence>
<evidence type="ECO:0000313" key="8">
    <source>
        <dbReference type="Proteomes" id="UP000002668"/>
    </source>
</evidence>
<feature type="compositionally biased region" description="Acidic residues" evidence="5">
    <location>
        <begin position="15"/>
        <end position="39"/>
    </location>
</feature>
<feature type="compositionally biased region" description="Polar residues" evidence="5">
    <location>
        <begin position="122"/>
        <end position="132"/>
    </location>
</feature>
<feature type="region of interest" description="Disordered" evidence="5">
    <location>
        <begin position="1"/>
        <end position="46"/>
    </location>
</feature>
<dbReference type="OrthoDB" id="342024at2759"/>
<dbReference type="Proteomes" id="UP000002668">
    <property type="component" value="Genome"/>
</dbReference>
<evidence type="ECO:0000256" key="4">
    <source>
        <dbReference type="ARBA" id="ARBA00022917"/>
    </source>
</evidence>
<organism evidence="8">
    <name type="scientific">Leptosphaeria maculans (strain JN3 / isolate v23.1.3 / race Av1-4-5-6-7-8)</name>
    <name type="common">Blackleg fungus</name>
    <name type="synonym">Phoma lingam</name>
    <dbReference type="NCBI Taxonomy" id="985895"/>
    <lineage>
        <taxon>Eukaryota</taxon>
        <taxon>Fungi</taxon>
        <taxon>Dikarya</taxon>
        <taxon>Ascomycota</taxon>
        <taxon>Pezizomycotina</taxon>
        <taxon>Dothideomycetes</taxon>
        <taxon>Pleosporomycetidae</taxon>
        <taxon>Pleosporales</taxon>
        <taxon>Pleosporineae</taxon>
        <taxon>Leptosphaeriaceae</taxon>
        <taxon>Plenodomus</taxon>
        <taxon>Plenodomus lingam/Leptosphaeria maculans species complex</taxon>
    </lineage>
</organism>
<feature type="domain" description="HBS1-like protein N-terminal" evidence="6">
    <location>
        <begin position="25"/>
        <end position="92"/>
    </location>
</feature>
<evidence type="ECO:0000256" key="1">
    <source>
        <dbReference type="ARBA" id="ARBA00004496"/>
    </source>
</evidence>
<name>E4ZXR7_LEPMJ</name>
<reference evidence="8" key="1">
    <citation type="journal article" date="2011" name="Nat. Commun.">
        <title>Effector diversification within compartments of the Leptosphaeria maculans genome affected by Repeat-Induced Point mutations.</title>
        <authorList>
            <person name="Rouxel T."/>
            <person name="Grandaubert J."/>
            <person name="Hane J.K."/>
            <person name="Hoede C."/>
            <person name="van de Wouw A.P."/>
            <person name="Couloux A."/>
            <person name="Dominguez V."/>
            <person name="Anthouard V."/>
            <person name="Bally P."/>
            <person name="Bourras S."/>
            <person name="Cozijnsen A.J."/>
            <person name="Ciuffetti L.M."/>
            <person name="Degrave A."/>
            <person name="Dilmaghani A."/>
            <person name="Duret L."/>
            <person name="Fudal I."/>
            <person name="Goodwin S.B."/>
            <person name="Gout L."/>
            <person name="Glaser N."/>
            <person name="Linglin J."/>
            <person name="Kema G.H.J."/>
            <person name="Lapalu N."/>
            <person name="Lawrence C.B."/>
            <person name="May K."/>
            <person name="Meyer M."/>
            <person name="Ollivier B."/>
            <person name="Poulain J."/>
            <person name="Schoch C.L."/>
            <person name="Simon A."/>
            <person name="Spatafora J.W."/>
            <person name="Stachowiak A."/>
            <person name="Turgeon B.G."/>
            <person name="Tyler B.M."/>
            <person name="Vincent D."/>
            <person name="Weissenbach J."/>
            <person name="Amselem J."/>
            <person name="Quesneville H."/>
            <person name="Oliver R.P."/>
            <person name="Wincker P."/>
            <person name="Balesdent M.-H."/>
            <person name="Howlett B.J."/>
        </authorList>
    </citation>
    <scope>NUCLEOTIDE SEQUENCE [LARGE SCALE GENOMIC DNA]</scope>
    <source>
        <strain evidence="8">JN3 / isolate v23.1.3 / race Av1-4-5-6-7-8</strain>
    </source>
</reference>
<feature type="region of interest" description="Disordered" evidence="5">
    <location>
        <begin position="96"/>
        <end position="138"/>
    </location>
</feature>
<dbReference type="GO" id="GO:0006412">
    <property type="term" value="P:translation"/>
    <property type="evidence" value="ECO:0007669"/>
    <property type="project" value="UniProtKB-KW"/>
</dbReference>
<evidence type="ECO:0000256" key="5">
    <source>
        <dbReference type="SAM" id="MobiDB-lite"/>
    </source>
</evidence>
<comment type="subcellular location">
    <subcellularLocation>
        <location evidence="1">Cytoplasm</location>
    </subcellularLocation>
</comment>
<dbReference type="Pfam" id="PF08938">
    <property type="entry name" value="HBS1_N"/>
    <property type="match status" value="1"/>
</dbReference>
<accession>E4ZXR7</accession>
<dbReference type="eggNOG" id="KOG0458">
    <property type="taxonomic scope" value="Eukaryota"/>
</dbReference>
<dbReference type="VEuPathDB" id="FungiDB:LEMA_P110810.1"/>
<evidence type="ECO:0000259" key="6">
    <source>
        <dbReference type="Pfam" id="PF08938"/>
    </source>
</evidence>
<keyword evidence="3" id="KW-0378">Hydrolase</keyword>
<dbReference type="HOGENOM" id="CLU_154022_0_0_1"/>
<dbReference type="AlphaFoldDB" id="E4ZXR7"/>
<dbReference type="STRING" id="985895.E4ZXR7"/>
<dbReference type="GO" id="GO:0016787">
    <property type="term" value="F:hydrolase activity"/>
    <property type="evidence" value="ECO:0007669"/>
    <property type="project" value="UniProtKB-KW"/>
</dbReference>
<dbReference type="EMBL" id="FP929128">
    <property type="protein sequence ID" value="CBX96162.1"/>
    <property type="molecule type" value="Genomic_DNA"/>
</dbReference>
<dbReference type="InParanoid" id="E4ZXR7"/>
<dbReference type="InterPro" id="IPR015033">
    <property type="entry name" value="HBS1-like_N"/>
</dbReference>
<evidence type="ECO:0000256" key="2">
    <source>
        <dbReference type="ARBA" id="ARBA00022490"/>
    </source>
</evidence>
<dbReference type="GO" id="GO:0005737">
    <property type="term" value="C:cytoplasm"/>
    <property type="evidence" value="ECO:0007669"/>
    <property type="project" value="UniProtKB-SubCell"/>
</dbReference>
<sequence length="138" mass="15579">MPPKSGFSRTRNIAYEDDDDDDIYDDYDYDNEGDEEGDAATEHDKEQMRMATIRVREALPDVSDFISDEQVQEALWHYYYDVGKSVTYLKNRIGAGAASETRQEPSKKPKQASRFDQAASAAHQNAPPTTGKLTYALC</sequence>
<keyword evidence="2" id="KW-0963">Cytoplasm</keyword>
<dbReference type="OMA" id="MRMATIR"/>
<proteinExistence type="predicted"/>
<evidence type="ECO:0000256" key="3">
    <source>
        <dbReference type="ARBA" id="ARBA00022801"/>
    </source>
</evidence>
<keyword evidence="4" id="KW-0648">Protein biosynthesis</keyword>
<dbReference type="GeneID" id="13289886"/>
<protein>
    <submittedName>
        <fullName evidence="7">Predicted protein</fullName>
    </submittedName>
</protein>
<keyword evidence="8" id="KW-1185">Reference proteome</keyword>